<sequence length="340" mass="38547">MQTIADDVGVSRNAVSLALRNHPSISEQTKKLIEASAKKLGYHRNPTYGELMSQMRMRGLGKTAATIALFNANKSNDAFKNHPTIPEYVKGCQKRSTLLGYPLDYFWLHQPNTPSSRWIDILEARGIRGIIIIGLMKNNQLPKELLPIFEHFPTIVTGVRTRTPSLPFTCVDHHILSLRAIEKAISLGYKRPGLIIDSTIDELVDHRFSAGYFTGQQKLPKTRQLNPFFEADQANEDISLFKTWLKKEKPDVILTLYDYVQDWLTKLGYKIPSDIGLIQLEKRKNKPDWAGMNQHNDITGEAAIDMVISRIHHGEPGIPQFPQATLIGPTWEDGKTVRRQ</sequence>
<reference evidence="6 7" key="1">
    <citation type="submission" date="2020-07" db="EMBL/GenBank/DDBJ databases">
        <title>Roseicoccus Jingziensis gen. nov., sp. nov., isolated from coastal seawater.</title>
        <authorList>
            <person name="Feng X."/>
        </authorList>
    </citation>
    <scope>NUCLEOTIDE SEQUENCE [LARGE SCALE GENOMIC DNA]</scope>
    <source>
        <strain evidence="6 7">N1E253</strain>
    </source>
</reference>
<dbReference type="PANTHER" id="PTHR30146:SF148">
    <property type="entry name" value="HTH-TYPE TRANSCRIPTIONAL REPRESSOR PURR-RELATED"/>
    <property type="match status" value="1"/>
</dbReference>
<dbReference type="AlphaFoldDB" id="A0A851GLH9"/>
<name>A0A851GLH9_9BACT</name>
<evidence type="ECO:0000313" key="6">
    <source>
        <dbReference type="EMBL" id="NWK55620.1"/>
    </source>
</evidence>
<keyword evidence="4" id="KW-0804">Transcription</keyword>
<evidence type="ECO:0000313" key="7">
    <source>
        <dbReference type="Proteomes" id="UP000557872"/>
    </source>
</evidence>
<dbReference type="InterPro" id="IPR000843">
    <property type="entry name" value="HTH_LacI"/>
</dbReference>
<evidence type="ECO:0000256" key="4">
    <source>
        <dbReference type="ARBA" id="ARBA00023163"/>
    </source>
</evidence>
<dbReference type="CDD" id="cd01392">
    <property type="entry name" value="HTH_LacI"/>
    <property type="match status" value="1"/>
</dbReference>
<dbReference type="Proteomes" id="UP000557872">
    <property type="component" value="Unassembled WGS sequence"/>
</dbReference>
<keyword evidence="3 6" id="KW-0238">DNA-binding</keyword>
<dbReference type="Gene3D" id="1.10.260.40">
    <property type="entry name" value="lambda repressor-like DNA-binding domains"/>
    <property type="match status" value="1"/>
</dbReference>
<evidence type="ECO:0000259" key="5">
    <source>
        <dbReference type="PROSITE" id="PS50932"/>
    </source>
</evidence>
<proteinExistence type="predicted"/>
<dbReference type="EMBL" id="JACBAZ010000003">
    <property type="protein sequence ID" value="NWK55620.1"/>
    <property type="molecule type" value="Genomic_DNA"/>
</dbReference>
<feature type="domain" description="HTH lacI-type" evidence="5">
    <location>
        <begin position="1"/>
        <end position="53"/>
    </location>
</feature>
<evidence type="ECO:0000256" key="1">
    <source>
        <dbReference type="ARBA" id="ARBA00022491"/>
    </source>
</evidence>
<evidence type="ECO:0000256" key="3">
    <source>
        <dbReference type="ARBA" id="ARBA00023125"/>
    </source>
</evidence>
<gene>
    <name evidence="6" type="ORF">HW115_08355</name>
</gene>
<keyword evidence="7" id="KW-1185">Reference proteome</keyword>
<dbReference type="PROSITE" id="PS50932">
    <property type="entry name" value="HTH_LACI_2"/>
    <property type="match status" value="1"/>
</dbReference>
<dbReference type="GO" id="GO:0003700">
    <property type="term" value="F:DNA-binding transcription factor activity"/>
    <property type="evidence" value="ECO:0007669"/>
    <property type="project" value="TreeGrafter"/>
</dbReference>
<dbReference type="SUPFAM" id="SSF53822">
    <property type="entry name" value="Periplasmic binding protein-like I"/>
    <property type="match status" value="1"/>
</dbReference>
<accession>A0A851GLH9</accession>
<dbReference type="GO" id="GO:0000976">
    <property type="term" value="F:transcription cis-regulatory region binding"/>
    <property type="evidence" value="ECO:0007669"/>
    <property type="project" value="TreeGrafter"/>
</dbReference>
<dbReference type="Pfam" id="PF00356">
    <property type="entry name" value="LacI"/>
    <property type="match status" value="1"/>
</dbReference>
<organism evidence="6 7">
    <name type="scientific">Oceaniferula marina</name>
    <dbReference type="NCBI Taxonomy" id="2748318"/>
    <lineage>
        <taxon>Bacteria</taxon>
        <taxon>Pseudomonadati</taxon>
        <taxon>Verrucomicrobiota</taxon>
        <taxon>Verrucomicrobiia</taxon>
        <taxon>Verrucomicrobiales</taxon>
        <taxon>Verrucomicrobiaceae</taxon>
        <taxon>Oceaniferula</taxon>
    </lineage>
</organism>
<dbReference type="Gene3D" id="3.40.50.2300">
    <property type="match status" value="2"/>
</dbReference>
<dbReference type="PANTHER" id="PTHR30146">
    <property type="entry name" value="LACI-RELATED TRANSCRIPTIONAL REPRESSOR"/>
    <property type="match status" value="1"/>
</dbReference>
<protein>
    <submittedName>
        <fullName evidence="6">LacI family DNA-binding transcriptional regulator</fullName>
    </submittedName>
</protein>
<dbReference type="SUPFAM" id="SSF47413">
    <property type="entry name" value="lambda repressor-like DNA-binding domains"/>
    <property type="match status" value="1"/>
</dbReference>
<keyword evidence="1" id="KW-0678">Repressor</keyword>
<dbReference type="InterPro" id="IPR028082">
    <property type="entry name" value="Peripla_BP_I"/>
</dbReference>
<dbReference type="SMART" id="SM00354">
    <property type="entry name" value="HTH_LACI"/>
    <property type="match status" value="1"/>
</dbReference>
<dbReference type="InterPro" id="IPR010982">
    <property type="entry name" value="Lambda_DNA-bd_dom_sf"/>
</dbReference>
<evidence type="ECO:0000256" key="2">
    <source>
        <dbReference type="ARBA" id="ARBA00023015"/>
    </source>
</evidence>
<keyword evidence="2" id="KW-0805">Transcription regulation</keyword>
<comment type="caution">
    <text evidence="6">The sequence shown here is derived from an EMBL/GenBank/DDBJ whole genome shotgun (WGS) entry which is preliminary data.</text>
</comment>